<name>A0A021VMC7_9CELL</name>
<proteinExistence type="predicted"/>
<evidence type="ECO:0000256" key="1">
    <source>
        <dbReference type="SAM" id="MobiDB-lite"/>
    </source>
</evidence>
<evidence type="ECO:0000313" key="2">
    <source>
        <dbReference type="EMBL" id="EYR62243.1"/>
    </source>
</evidence>
<organism evidence="2 3">
    <name type="scientific">Actinotalea ferrariae CF5-4</name>
    <dbReference type="NCBI Taxonomy" id="948458"/>
    <lineage>
        <taxon>Bacteria</taxon>
        <taxon>Bacillati</taxon>
        <taxon>Actinomycetota</taxon>
        <taxon>Actinomycetes</taxon>
        <taxon>Micrococcales</taxon>
        <taxon>Cellulomonadaceae</taxon>
        <taxon>Actinotalea</taxon>
    </lineage>
</organism>
<evidence type="ECO:0000313" key="3">
    <source>
        <dbReference type="Proteomes" id="UP000019753"/>
    </source>
</evidence>
<accession>A0A021VMC7</accession>
<dbReference type="Proteomes" id="UP000019753">
    <property type="component" value="Unassembled WGS sequence"/>
</dbReference>
<gene>
    <name evidence="2" type="ORF">N866_10370</name>
</gene>
<dbReference type="EMBL" id="AXCW01000287">
    <property type="protein sequence ID" value="EYR62243.1"/>
    <property type="molecule type" value="Genomic_DNA"/>
</dbReference>
<protein>
    <submittedName>
        <fullName evidence="2">Uncharacterized protein</fullName>
    </submittedName>
</protein>
<sequence>MMRPLEPLTPRTVLDTIADAQALWTYRSGTLDYDDHLSAFDAVTTQLERALSRLQVLTTTHPDLTLAGAIPPGAAPDDEVQEWQDSATFLRDLVETHPGDRPSPSQTASHGGSLARHRLQAPG</sequence>
<feature type="region of interest" description="Disordered" evidence="1">
    <location>
        <begin position="94"/>
        <end position="123"/>
    </location>
</feature>
<comment type="caution">
    <text evidence="2">The sequence shown here is derived from an EMBL/GenBank/DDBJ whole genome shotgun (WGS) entry which is preliminary data.</text>
</comment>
<dbReference type="AlphaFoldDB" id="A0A021VMC7"/>
<keyword evidence="3" id="KW-1185">Reference proteome</keyword>
<reference evidence="2 3" key="1">
    <citation type="submission" date="2014-01" db="EMBL/GenBank/DDBJ databases">
        <title>Actinotalea ferrariae CF5-4.</title>
        <authorList>
            <person name="Chen F."/>
            <person name="Li Y."/>
            <person name="Wang G."/>
        </authorList>
    </citation>
    <scope>NUCLEOTIDE SEQUENCE [LARGE SCALE GENOMIC DNA]</scope>
    <source>
        <strain evidence="2 3">CF5-4</strain>
    </source>
</reference>